<organism evidence="5 6">
    <name type="scientific">Brevibacillus agri</name>
    <dbReference type="NCBI Taxonomy" id="51101"/>
    <lineage>
        <taxon>Bacteria</taxon>
        <taxon>Bacillati</taxon>
        <taxon>Bacillota</taxon>
        <taxon>Bacilli</taxon>
        <taxon>Bacillales</taxon>
        <taxon>Paenibacillaceae</taxon>
        <taxon>Brevibacillus</taxon>
    </lineage>
</organism>
<dbReference type="InterPro" id="IPR000086">
    <property type="entry name" value="NUDIX_hydrolase_dom"/>
</dbReference>
<dbReference type="EMBL" id="BJOD01000063">
    <property type="protein sequence ID" value="GED28232.1"/>
    <property type="molecule type" value="Genomic_DNA"/>
</dbReference>
<evidence type="ECO:0000259" key="3">
    <source>
        <dbReference type="PROSITE" id="PS51462"/>
    </source>
</evidence>
<dbReference type="PROSITE" id="PS51462">
    <property type="entry name" value="NUDIX"/>
    <property type="match status" value="1"/>
</dbReference>
<evidence type="ECO:0000313" key="6">
    <source>
        <dbReference type="Proteomes" id="UP000276178"/>
    </source>
</evidence>
<dbReference type="AlphaFoldDB" id="A0A3M8ARH4"/>
<dbReference type="Gene3D" id="3.90.79.10">
    <property type="entry name" value="Nucleoside Triphosphate Pyrophosphohydrolase"/>
    <property type="match status" value="1"/>
</dbReference>
<sequence length="148" mass="16368">MTTNANTAALPRLGVGAVIRNEHDEILLVWRNRHPEKDTWSIPGGKVDPYEPLEASIIREVKEEVNLDVEITGLLCMAETIRPDEAEHWVSAIYEVQVQAGTARNMEEGGAIGAVKWFSLAELPANLACFTVPAIEQLQKRTEQTSCS</sequence>
<dbReference type="OrthoDB" id="9787880at2"/>
<evidence type="ECO:0000313" key="5">
    <source>
        <dbReference type="EMBL" id="RNB53784.1"/>
    </source>
</evidence>
<comment type="cofactor">
    <cofactor evidence="1">
        <name>Mg(2+)</name>
        <dbReference type="ChEBI" id="CHEBI:18420"/>
    </cofactor>
</comment>
<comment type="caution">
    <text evidence="5">The sequence shown here is derived from an EMBL/GenBank/DDBJ whole genome shotgun (WGS) entry which is preliminary data.</text>
</comment>
<dbReference type="GO" id="GO:0016787">
    <property type="term" value="F:hydrolase activity"/>
    <property type="evidence" value="ECO:0007669"/>
    <property type="project" value="UniProtKB-KW"/>
</dbReference>
<dbReference type="EMBL" id="RHHN01000046">
    <property type="protein sequence ID" value="RNB53784.1"/>
    <property type="molecule type" value="Genomic_DNA"/>
</dbReference>
<keyword evidence="7" id="KW-1185">Reference proteome</keyword>
<dbReference type="PANTHER" id="PTHR43046:SF14">
    <property type="entry name" value="MUTT_NUDIX FAMILY PROTEIN"/>
    <property type="match status" value="1"/>
</dbReference>
<keyword evidence="2" id="KW-0378">Hydrolase</keyword>
<gene>
    <name evidence="4" type="ORF">BAG01nite_43340</name>
    <name evidence="5" type="ORF">EB820_15600</name>
</gene>
<dbReference type="Pfam" id="PF00293">
    <property type="entry name" value="NUDIX"/>
    <property type="match status" value="1"/>
</dbReference>
<feature type="domain" description="Nudix hydrolase" evidence="3">
    <location>
        <begin position="10"/>
        <end position="140"/>
    </location>
</feature>
<reference evidence="4 7" key="2">
    <citation type="submission" date="2019-06" db="EMBL/GenBank/DDBJ databases">
        <title>Whole genome shotgun sequence of Brevibacillus agri NBRC 15538.</title>
        <authorList>
            <person name="Hosoyama A."/>
            <person name="Uohara A."/>
            <person name="Ohji S."/>
            <person name="Ichikawa N."/>
        </authorList>
    </citation>
    <scope>NUCLEOTIDE SEQUENCE [LARGE SCALE GENOMIC DNA]</scope>
    <source>
        <strain evidence="4 7">NBRC 15538</strain>
    </source>
</reference>
<evidence type="ECO:0000256" key="1">
    <source>
        <dbReference type="ARBA" id="ARBA00001946"/>
    </source>
</evidence>
<evidence type="ECO:0000313" key="7">
    <source>
        <dbReference type="Proteomes" id="UP000317180"/>
    </source>
</evidence>
<evidence type="ECO:0000313" key="4">
    <source>
        <dbReference type="EMBL" id="GED28232.1"/>
    </source>
</evidence>
<name>A0A3M8ARH4_9BACL</name>
<dbReference type="Proteomes" id="UP000276178">
    <property type="component" value="Unassembled WGS sequence"/>
</dbReference>
<dbReference type="InterPro" id="IPR020476">
    <property type="entry name" value="Nudix_hydrolase"/>
</dbReference>
<dbReference type="PANTHER" id="PTHR43046">
    <property type="entry name" value="GDP-MANNOSE MANNOSYL HYDROLASE"/>
    <property type="match status" value="1"/>
</dbReference>
<reference evidence="5 6" key="1">
    <citation type="submission" date="2018-10" db="EMBL/GenBank/DDBJ databases">
        <title>Phylogenomics of Brevibacillus.</title>
        <authorList>
            <person name="Dunlap C."/>
        </authorList>
    </citation>
    <scope>NUCLEOTIDE SEQUENCE [LARGE SCALE GENOMIC DNA]</scope>
    <source>
        <strain evidence="5 6">NRRL NRS 1219</strain>
    </source>
</reference>
<dbReference type="GeneID" id="82813318"/>
<dbReference type="InterPro" id="IPR015797">
    <property type="entry name" value="NUDIX_hydrolase-like_dom_sf"/>
</dbReference>
<dbReference type="PRINTS" id="PR00502">
    <property type="entry name" value="NUDIXFAMILY"/>
</dbReference>
<dbReference type="RefSeq" id="WP_122953086.1">
    <property type="nucleotide sequence ID" value="NZ_BJOD01000063.1"/>
</dbReference>
<proteinExistence type="predicted"/>
<dbReference type="SUPFAM" id="SSF55811">
    <property type="entry name" value="Nudix"/>
    <property type="match status" value="1"/>
</dbReference>
<accession>A0A3M8ARH4</accession>
<protein>
    <submittedName>
        <fullName evidence="4">DNA mismatch repair protein MutT</fullName>
    </submittedName>
    <submittedName>
        <fullName evidence="5">NUDIX domain-containing protein</fullName>
    </submittedName>
</protein>
<dbReference type="Proteomes" id="UP000317180">
    <property type="component" value="Unassembled WGS sequence"/>
</dbReference>
<evidence type="ECO:0000256" key="2">
    <source>
        <dbReference type="ARBA" id="ARBA00022801"/>
    </source>
</evidence>